<evidence type="ECO:0000256" key="3">
    <source>
        <dbReference type="PROSITE-ProRule" id="PRU00339"/>
    </source>
</evidence>
<reference evidence="5" key="1">
    <citation type="journal article" date="2019" name="Int. J. Syst. Evol. Microbiol.">
        <title>The Global Catalogue of Microorganisms (GCM) 10K type strain sequencing project: providing services to taxonomists for standard genome sequencing and annotation.</title>
        <authorList>
            <consortium name="The Broad Institute Genomics Platform"/>
            <consortium name="The Broad Institute Genome Sequencing Center for Infectious Disease"/>
            <person name="Wu L."/>
            <person name="Ma J."/>
        </authorList>
    </citation>
    <scope>NUCLEOTIDE SEQUENCE [LARGE SCALE GENOMIC DNA]</scope>
    <source>
        <strain evidence="5">JCM 13378</strain>
    </source>
</reference>
<sequence length="598" mass="67405">MSVNAQKLMQQAVALYQQQNYLAAEQMLRQLIGVGNVHPLVWHIYALSLRKLGRLHESESAFNQAIKIAPNDPEVHNNFGNLQKQMGNVEKALALFQQALDLKPGFADASYNAGLLHFEQKRFASALALFGHALDAKPAFVSAAVMFASCCMELGQIDMALERLTKLINLVSDKDRILLSLAQCHRAKGQYQLAIECLRESRLSASCCKELATNLFLNGKCEEAEQILLDALKQEPGNLSLHQGLSEIRWLNNDTAWLKSYEDALRGSPENWALRCDLSNKLLKAGCLPQAEAVLNATSATDWPTQALLLKGHILREQGQLAAAKSTLEIAVSQSKREAQVLNELMLCYLATKDFDEANQLCTELTERYSENQAWWSMRAACLKLSGNLTAYRQLYDLDRFVKAYELPCPDGFTAITDFNLQLLDDLEKLHSSRNHPLVQSLRTGTQTEGHLFRRDEGSIKLLEQQLRYVVEQHIDTLPKDHTHPFLQRVSREVIFSGAWSVRLNKSGFHRNHYHSEGWISGSYYVSVPNAVNQQGNGWIKFGQAELGRQISMQADYMIKPQAGTVVLFPSMMWHGTEPFDDNQYRVTVAFDIVPIKK</sequence>
<name>A0ABP3HAS5_9ALTE</name>
<dbReference type="Pfam" id="PF13181">
    <property type="entry name" value="TPR_8"/>
    <property type="match status" value="1"/>
</dbReference>
<feature type="repeat" description="TPR" evidence="3">
    <location>
        <begin position="107"/>
        <end position="140"/>
    </location>
</feature>
<dbReference type="InterPro" id="IPR012668">
    <property type="entry name" value="CHP02466"/>
</dbReference>
<dbReference type="Pfam" id="PF13432">
    <property type="entry name" value="TPR_16"/>
    <property type="match status" value="2"/>
</dbReference>
<dbReference type="Proteomes" id="UP001501757">
    <property type="component" value="Unassembled WGS sequence"/>
</dbReference>
<gene>
    <name evidence="4" type="ORF">GCM10009092_31720</name>
</gene>
<accession>A0ABP3HAS5</accession>
<dbReference type="Gene3D" id="1.25.40.10">
    <property type="entry name" value="Tetratricopeptide repeat domain"/>
    <property type="match status" value="4"/>
</dbReference>
<evidence type="ECO:0000256" key="2">
    <source>
        <dbReference type="ARBA" id="ARBA00022803"/>
    </source>
</evidence>
<dbReference type="EMBL" id="BAAAEI010000020">
    <property type="protein sequence ID" value="GAA0365024.1"/>
    <property type="molecule type" value="Genomic_DNA"/>
</dbReference>
<dbReference type="Gene3D" id="2.60.120.620">
    <property type="entry name" value="q2cbj1_9rhob like domain"/>
    <property type="match status" value="1"/>
</dbReference>
<dbReference type="PROSITE" id="PS50005">
    <property type="entry name" value="TPR"/>
    <property type="match status" value="3"/>
</dbReference>
<dbReference type="SMART" id="SM00028">
    <property type="entry name" value="TPR"/>
    <property type="match status" value="8"/>
</dbReference>
<dbReference type="SUPFAM" id="SSF48452">
    <property type="entry name" value="TPR-like"/>
    <property type="match status" value="2"/>
</dbReference>
<keyword evidence="5" id="KW-1185">Reference proteome</keyword>
<evidence type="ECO:0008006" key="6">
    <source>
        <dbReference type="Google" id="ProtNLM"/>
    </source>
</evidence>
<dbReference type="PANTHER" id="PTHR44943:SF4">
    <property type="entry name" value="TPR REPEAT-CONTAINING PROTEIN MJ0798"/>
    <property type="match status" value="1"/>
</dbReference>
<dbReference type="PROSITE" id="PS50293">
    <property type="entry name" value="TPR_REGION"/>
    <property type="match status" value="1"/>
</dbReference>
<dbReference type="InterPro" id="IPR019734">
    <property type="entry name" value="TPR_rpt"/>
</dbReference>
<evidence type="ECO:0000313" key="5">
    <source>
        <dbReference type="Proteomes" id="UP001501757"/>
    </source>
</evidence>
<keyword evidence="1" id="KW-0677">Repeat</keyword>
<dbReference type="Pfam" id="PF13759">
    <property type="entry name" value="2OG-FeII_Oxy_5"/>
    <property type="match status" value="1"/>
</dbReference>
<protein>
    <recommendedName>
        <fullName evidence="6">Tetratricopeptide repeat protein</fullName>
    </recommendedName>
</protein>
<evidence type="ECO:0000256" key="1">
    <source>
        <dbReference type="ARBA" id="ARBA00022737"/>
    </source>
</evidence>
<dbReference type="PANTHER" id="PTHR44943">
    <property type="entry name" value="CELLULOSE SYNTHASE OPERON PROTEIN C"/>
    <property type="match status" value="1"/>
</dbReference>
<feature type="repeat" description="TPR" evidence="3">
    <location>
        <begin position="73"/>
        <end position="106"/>
    </location>
</feature>
<evidence type="ECO:0000313" key="4">
    <source>
        <dbReference type="EMBL" id="GAA0365024.1"/>
    </source>
</evidence>
<dbReference type="Pfam" id="PF14559">
    <property type="entry name" value="TPR_19"/>
    <property type="match status" value="1"/>
</dbReference>
<proteinExistence type="predicted"/>
<comment type="caution">
    <text evidence="4">The sequence shown here is derived from an EMBL/GenBank/DDBJ whole genome shotgun (WGS) entry which is preliminary data.</text>
</comment>
<keyword evidence="2 3" id="KW-0802">TPR repeat</keyword>
<feature type="repeat" description="TPR" evidence="3">
    <location>
        <begin position="39"/>
        <end position="72"/>
    </location>
</feature>
<dbReference type="RefSeq" id="WP_343846227.1">
    <property type="nucleotide sequence ID" value="NZ_BAAAEI010000020.1"/>
</dbReference>
<organism evidence="4 5">
    <name type="scientific">Bowmanella denitrificans</name>
    <dbReference type="NCBI Taxonomy" id="366582"/>
    <lineage>
        <taxon>Bacteria</taxon>
        <taxon>Pseudomonadati</taxon>
        <taxon>Pseudomonadota</taxon>
        <taxon>Gammaproteobacteria</taxon>
        <taxon>Alteromonadales</taxon>
        <taxon>Alteromonadaceae</taxon>
        <taxon>Bowmanella</taxon>
    </lineage>
</organism>
<dbReference type="InterPro" id="IPR011990">
    <property type="entry name" value="TPR-like_helical_dom_sf"/>
</dbReference>
<dbReference type="InterPro" id="IPR051685">
    <property type="entry name" value="Ycf3/AcsC/BcsC/TPR_MFPF"/>
</dbReference>